<feature type="transmembrane region" description="Helical" evidence="1">
    <location>
        <begin position="83"/>
        <end position="104"/>
    </location>
</feature>
<feature type="transmembrane region" description="Helical" evidence="1">
    <location>
        <begin position="60"/>
        <end position="76"/>
    </location>
</feature>
<dbReference type="eggNOG" id="COG0671">
    <property type="taxonomic scope" value="Bacteria"/>
</dbReference>
<dbReference type="Proteomes" id="UP000016637">
    <property type="component" value="Unassembled WGS sequence"/>
</dbReference>
<reference evidence="3 4" key="1">
    <citation type="submission" date="2013-08" db="EMBL/GenBank/DDBJ databases">
        <authorList>
            <person name="Weinstock G."/>
            <person name="Sodergren E."/>
            <person name="Wylie T."/>
            <person name="Fulton L."/>
            <person name="Fulton R."/>
            <person name="Fronick C."/>
            <person name="O'Laughlin M."/>
            <person name="Godfrey J."/>
            <person name="Miner T."/>
            <person name="Herter B."/>
            <person name="Appelbaum E."/>
            <person name="Cordes M."/>
            <person name="Lek S."/>
            <person name="Wollam A."/>
            <person name="Pepin K.H."/>
            <person name="Palsikar V.B."/>
            <person name="Mitreva M."/>
            <person name="Wilson R.K."/>
        </authorList>
    </citation>
    <scope>NUCLEOTIDE SEQUENCE [LARGE SCALE GENOMIC DNA]</scope>
    <source>
        <strain evidence="3 4">ATCC 700627</strain>
    </source>
</reference>
<evidence type="ECO:0000313" key="3">
    <source>
        <dbReference type="EMBL" id="ERK60014.1"/>
    </source>
</evidence>
<name>U2QUZ3_9BACL</name>
<dbReference type="RefSeq" id="WP_021752730.1">
    <property type="nucleotide sequence ID" value="NZ_KI271820.1"/>
</dbReference>
<dbReference type="Pfam" id="PF01569">
    <property type="entry name" value="PAP2"/>
    <property type="match status" value="1"/>
</dbReference>
<dbReference type="InterPro" id="IPR000326">
    <property type="entry name" value="PAP2/HPO"/>
</dbReference>
<feature type="transmembrane region" description="Helical" evidence="1">
    <location>
        <begin position="124"/>
        <end position="145"/>
    </location>
</feature>
<protein>
    <submittedName>
        <fullName evidence="3">PAP2 family protein</fullName>
    </submittedName>
</protein>
<dbReference type="CDD" id="cd03392">
    <property type="entry name" value="PAP2_like_2"/>
    <property type="match status" value="1"/>
</dbReference>
<dbReference type="Gene3D" id="1.20.144.10">
    <property type="entry name" value="Phosphatidic acid phosphatase type 2/haloperoxidase"/>
    <property type="match status" value="2"/>
</dbReference>
<dbReference type="SMART" id="SM00014">
    <property type="entry name" value="acidPPc"/>
    <property type="match status" value="1"/>
</dbReference>
<feature type="domain" description="Phosphatidic acid phosphatase type 2/haloperoxidase" evidence="2">
    <location>
        <begin position="83"/>
        <end position="194"/>
    </location>
</feature>
<dbReference type="SUPFAM" id="SSF48317">
    <property type="entry name" value="Acid phosphatase/Vanadium-dependent haloperoxidase"/>
    <property type="match status" value="1"/>
</dbReference>
<dbReference type="EMBL" id="AWVP01000019">
    <property type="protein sequence ID" value="ERK60014.1"/>
    <property type="molecule type" value="Genomic_DNA"/>
</dbReference>
<organism evidence="3 4">
    <name type="scientific">Gemella bergeri ATCC 700627</name>
    <dbReference type="NCBI Taxonomy" id="1321820"/>
    <lineage>
        <taxon>Bacteria</taxon>
        <taxon>Bacillati</taxon>
        <taxon>Bacillota</taxon>
        <taxon>Bacilli</taxon>
        <taxon>Bacillales</taxon>
        <taxon>Gemellaceae</taxon>
        <taxon>Gemella</taxon>
    </lineage>
</organism>
<dbReference type="PANTHER" id="PTHR14969">
    <property type="entry name" value="SPHINGOSINE-1-PHOSPHATE PHOSPHOHYDROLASE"/>
    <property type="match status" value="1"/>
</dbReference>
<proteinExistence type="predicted"/>
<sequence>MTGKIYILLPVCSLTVFIIVVLGFNNMLIPLDMTIIKIVQSLETPILTKILALLTNVSDTIQNIIITIIIVIVLYLKKYKQEALYLTMSMLTCSLLVTGIKNFIQRPRPQIHRLAEISGYSFPSGHTVSATILYFSMALIIVKIYQQLTKQVTLTIATVGIVFIIFTRIYLGVHYPTDTIAGAALGITVVVFYYWVFYKSPLYKYGKK</sequence>
<feature type="transmembrane region" description="Helical" evidence="1">
    <location>
        <begin position="179"/>
        <end position="198"/>
    </location>
</feature>
<evidence type="ECO:0000313" key="4">
    <source>
        <dbReference type="Proteomes" id="UP000016637"/>
    </source>
</evidence>
<gene>
    <name evidence="3" type="ORF">HMPREF1983_00368</name>
</gene>
<keyword evidence="4" id="KW-1185">Reference proteome</keyword>
<dbReference type="AlphaFoldDB" id="U2QUZ3"/>
<dbReference type="HOGENOM" id="CLU_072573_3_3_9"/>
<dbReference type="PANTHER" id="PTHR14969:SF13">
    <property type="entry name" value="AT30094P"/>
    <property type="match status" value="1"/>
</dbReference>
<evidence type="ECO:0000256" key="1">
    <source>
        <dbReference type="SAM" id="Phobius"/>
    </source>
</evidence>
<keyword evidence="1" id="KW-0472">Membrane</keyword>
<feature type="transmembrane region" description="Helical" evidence="1">
    <location>
        <begin position="5"/>
        <end position="24"/>
    </location>
</feature>
<accession>U2QUZ3</accession>
<comment type="caution">
    <text evidence="3">The sequence shown here is derived from an EMBL/GenBank/DDBJ whole genome shotgun (WGS) entry which is preliminary data.</text>
</comment>
<keyword evidence="1" id="KW-1133">Transmembrane helix</keyword>
<dbReference type="InterPro" id="IPR036938">
    <property type="entry name" value="PAP2/HPO_sf"/>
</dbReference>
<keyword evidence="1" id="KW-0812">Transmembrane</keyword>
<feature type="transmembrane region" description="Helical" evidence="1">
    <location>
        <begin position="152"/>
        <end position="173"/>
    </location>
</feature>
<evidence type="ECO:0000259" key="2">
    <source>
        <dbReference type="SMART" id="SM00014"/>
    </source>
</evidence>
<dbReference type="PATRIC" id="fig|1321820.3.peg.362"/>